<protein>
    <recommendedName>
        <fullName evidence="2">Fungal lipase-type domain-containing protein</fullName>
    </recommendedName>
</protein>
<dbReference type="PANTHER" id="PTHR45856:SF24">
    <property type="entry name" value="FUNGAL LIPASE-LIKE DOMAIN-CONTAINING PROTEIN"/>
    <property type="match status" value="1"/>
</dbReference>
<accession>A0ABT9Y862</accession>
<dbReference type="Proteomes" id="UP001239167">
    <property type="component" value="Unassembled WGS sequence"/>
</dbReference>
<organism evidence="3 4">
    <name type="scientific">Pectinatus haikarae</name>
    <dbReference type="NCBI Taxonomy" id="349096"/>
    <lineage>
        <taxon>Bacteria</taxon>
        <taxon>Bacillati</taxon>
        <taxon>Bacillota</taxon>
        <taxon>Negativicutes</taxon>
        <taxon>Selenomonadales</taxon>
        <taxon>Selenomonadaceae</taxon>
        <taxon>Pectinatus</taxon>
    </lineage>
</organism>
<evidence type="ECO:0000256" key="1">
    <source>
        <dbReference type="SAM" id="SignalP"/>
    </source>
</evidence>
<dbReference type="EMBL" id="JAUSUE010000011">
    <property type="protein sequence ID" value="MDQ0204002.1"/>
    <property type="molecule type" value="Genomic_DNA"/>
</dbReference>
<comment type="caution">
    <text evidence="3">The sequence shown here is derived from an EMBL/GenBank/DDBJ whole genome shotgun (WGS) entry which is preliminary data.</text>
</comment>
<evidence type="ECO:0000313" key="4">
    <source>
        <dbReference type="Proteomes" id="UP001239167"/>
    </source>
</evidence>
<dbReference type="PANTHER" id="PTHR45856">
    <property type="entry name" value="ALPHA/BETA-HYDROLASES SUPERFAMILY PROTEIN"/>
    <property type="match status" value="1"/>
</dbReference>
<keyword evidence="4" id="KW-1185">Reference proteome</keyword>
<dbReference type="Gene3D" id="3.40.50.1820">
    <property type="entry name" value="alpha/beta hydrolase"/>
    <property type="match status" value="1"/>
</dbReference>
<dbReference type="RefSeq" id="WP_307224147.1">
    <property type="nucleotide sequence ID" value="NZ_CP116940.1"/>
</dbReference>
<sequence>MLKNFLKIIIYIYFFSAFALTSAFAQSAEYDAKAQYLCALMSMTAYNDKYGDLARNVLTSYGWDFNFLEASPVNGASKFFTAANTDFIPGENSYLLSVRGTDDLKDVSSDMKINMVPFAGNDTSSIANEQLPMVHSGFNRYVQAAFFTSQNDKPSLGEKFIFILRNDPHAHLYITGHSLGGAAAILTAAKLISMGLDPSRISVITFGAPAVGNEAFAKTYGENINLSRIVLSGDPVRNLVQVLNPNYRQFGREIKYAAPPSFDDKIRHKILLYLDICLREYYDKKEPVASSSAGKIFFAKPTFNIDFNNDNENIDFYIRSVLQDNISHYIKNTVWENSSASPPAFSAIKYLVKTDITITRQKYVKNSFYVSTAYTIYNAESGRLITSFSAASDTVELTPVEAVLYNNISLEAELKKSLSQENL</sequence>
<dbReference type="InterPro" id="IPR051218">
    <property type="entry name" value="Sec_MonoDiacylglyc_Lipase"/>
</dbReference>
<keyword evidence="1" id="KW-0732">Signal</keyword>
<dbReference type="InterPro" id="IPR002921">
    <property type="entry name" value="Fungal_lipase-type"/>
</dbReference>
<feature type="chain" id="PRO_5047532556" description="Fungal lipase-type domain-containing protein" evidence="1">
    <location>
        <begin position="26"/>
        <end position="423"/>
    </location>
</feature>
<proteinExistence type="predicted"/>
<evidence type="ECO:0000313" key="3">
    <source>
        <dbReference type="EMBL" id="MDQ0204002.1"/>
    </source>
</evidence>
<dbReference type="Pfam" id="PF01764">
    <property type="entry name" value="Lipase_3"/>
    <property type="match status" value="1"/>
</dbReference>
<reference evidence="3 4" key="1">
    <citation type="submission" date="2023-07" db="EMBL/GenBank/DDBJ databases">
        <title>Genomic Encyclopedia of Type Strains, Phase IV (KMG-IV): sequencing the most valuable type-strain genomes for metagenomic binning, comparative biology and taxonomic classification.</title>
        <authorList>
            <person name="Goeker M."/>
        </authorList>
    </citation>
    <scope>NUCLEOTIDE SEQUENCE [LARGE SCALE GENOMIC DNA]</scope>
    <source>
        <strain evidence="3 4">DSM 16980</strain>
    </source>
</reference>
<evidence type="ECO:0000259" key="2">
    <source>
        <dbReference type="Pfam" id="PF01764"/>
    </source>
</evidence>
<feature type="signal peptide" evidence="1">
    <location>
        <begin position="1"/>
        <end position="25"/>
    </location>
</feature>
<dbReference type="SUPFAM" id="SSF53474">
    <property type="entry name" value="alpha/beta-Hydrolases"/>
    <property type="match status" value="1"/>
</dbReference>
<gene>
    <name evidence="3" type="ORF">J2S01_001722</name>
</gene>
<dbReference type="CDD" id="cd00519">
    <property type="entry name" value="Lipase_3"/>
    <property type="match status" value="1"/>
</dbReference>
<name>A0ABT9Y862_9FIRM</name>
<dbReference type="InterPro" id="IPR029058">
    <property type="entry name" value="AB_hydrolase_fold"/>
</dbReference>
<feature type="domain" description="Fungal lipase-type" evidence="2">
    <location>
        <begin position="96"/>
        <end position="239"/>
    </location>
</feature>